<feature type="compositionally biased region" description="Basic and acidic residues" evidence="5">
    <location>
        <begin position="490"/>
        <end position="510"/>
    </location>
</feature>
<evidence type="ECO:0000256" key="3">
    <source>
        <dbReference type="ARBA" id="ARBA00022989"/>
    </source>
</evidence>
<evidence type="ECO:0000256" key="2">
    <source>
        <dbReference type="ARBA" id="ARBA00022692"/>
    </source>
</evidence>
<feature type="transmembrane region" description="Helical" evidence="6">
    <location>
        <begin position="234"/>
        <end position="257"/>
    </location>
</feature>
<dbReference type="VEuPathDB" id="FungiDB:TREMEDRAFT_73227"/>
<evidence type="ECO:0000256" key="1">
    <source>
        <dbReference type="ARBA" id="ARBA00004167"/>
    </source>
</evidence>
<dbReference type="OrthoDB" id="2575974at2759"/>
<feature type="region of interest" description="Disordered" evidence="5">
    <location>
        <begin position="263"/>
        <end position="529"/>
    </location>
</feature>
<evidence type="ECO:0008006" key="10">
    <source>
        <dbReference type="Google" id="ProtNLM"/>
    </source>
</evidence>
<dbReference type="InParanoid" id="A0A4Q1BF72"/>
<keyword evidence="3 6" id="KW-1133">Transmembrane helix</keyword>
<feature type="compositionally biased region" description="Basic and acidic residues" evidence="5">
    <location>
        <begin position="443"/>
        <end position="459"/>
    </location>
</feature>
<comment type="subcellular location">
    <subcellularLocation>
        <location evidence="1">Membrane</location>
        <topology evidence="1">Single-pass membrane protein</topology>
    </subcellularLocation>
</comment>
<feature type="compositionally biased region" description="Polar residues" evidence="5">
    <location>
        <begin position="362"/>
        <end position="372"/>
    </location>
</feature>
<feature type="region of interest" description="Disordered" evidence="5">
    <location>
        <begin position="84"/>
        <end position="108"/>
    </location>
</feature>
<comment type="caution">
    <text evidence="8">The sequence shown here is derived from an EMBL/GenBank/DDBJ whole genome shotgun (WGS) entry which is preliminary data.</text>
</comment>
<dbReference type="GO" id="GO:0016020">
    <property type="term" value="C:membrane"/>
    <property type="evidence" value="ECO:0007669"/>
    <property type="project" value="UniProtKB-SubCell"/>
</dbReference>
<protein>
    <recommendedName>
        <fullName evidence="10">Ig-like domain-containing protein</fullName>
    </recommendedName>
</protein>
<sequence length="529" mass="55481">MWLFGLQSILFILPYLPLLLAQSSSVTATPSASGTPNLVVFSAPTLGVCSPGKFTWSLNNEDASKYQITLRAINVGIDQSIPPAPSSTLTSTTSSTSSSSLGTSTTSSRSASATTTAALAKLVNRASVIGDTNKTLHIGPANVAWSFEALPVEAGRWYIAGYVNDSAGTIGKTGIFSVINNGSTSCLLAVTTPIPSSGSPISSNPTISHTTSSIAVVPIGAASQSESKGLSGGAIGGIVAGVILGLLALSLLGCFFIRRRRRNRRKSQGDSIEPFRTMSESQVRVPPTNLGMGRSNKSPPRLSGSQPIALGDMKSDSEHSYSSRKSIGELEESEGSLSNSPPTEAVLSQLGPSHVQNDHNQPDSMGRNSRSGSGPVFDSGSGRGVGSSLGSELGMGIGQRIGDPFATAPSTPRLRDPFGSPSLDPQLDRRRSSGPPVVQGRNEGLKGMEVLRGRQDVRRPSTGVGEGKVGVPMVRTSSTRRKPVPSLGPELRELDREMQERRRRASEDQVKVATLGKSFTLQPDLPLHR</sequence>
<dbReference type="GO" id="GO:0071944">
    <property type="term" value="C:cell periphery"/>
    <property type="evidence" value="ECO:0007669"/>
    <property type="project" value="UniProtKB-ARBA"/>
</dbReference>
<evidence type="ECO:0000256" key="5">
    <source>
        <dbReference type="SAM" id="MobiDB-lite"/>
    </source>
</evidence>
<dbReference type="Proteomes" id="UP000289152">
    <property type="component" value="Unassembled WGS sequence"/>
</dbReference>
<evidence type="ECO:0000256" key="6">
    <source>
        <dbReference type="SAM" id="Phobius"/>
    </source>
</evidence>
<keyword evidence="2 6" id="KW-0812">Transmembrane</keyword>
<evidence type="ECO:0000256" key="4">
    <source>
        <dbReference type="ARBA" id="ARBA00023136"/>
    </source>
</evidence>
<evidence type="ECO:0000256" key="7">
    <source>
        <dbReference type="SAM" id="SignalP"/>
    </source>
</evidence>
<feature type="signal peptide" evidence="7">
    <location>
        <begin position="1"/>
        <end position="21"/>
    </location>
</feature>
<organism evidence="8 9">
    <name type="scientific">Tremella mesenterica</name>
    <name type="common">Jelly fungus</name>
    <dbReference type="NCBI Taxonomy" id="5217"/>
    <lineage>
        <taxon>Eukaryota</taxon>
        <taxon>Fungi</taxon>
        <taxon>Dikarya</taxon>
        <taxon>Basidiomycota</taxon>
        <taxon>Agaricomycotina</taxon>
        <taxon>Tremellomycetes</taxon>
        <taxon>Tremellales</taxon>
        <taxon>Tremellaceae</taxon>
        <taxon>Tremella</taxon>
    </lineage>
</organism>
<dbReference type="PANTHER" id="PTHR15549">
    <property type="entry name" value="PAIRED IMMUNOGLOBULIN-LIKE TYPE 2 RECEPTOR"/>
    <property type="match status" value="1"/>
</dbReference>
<dbReference type="EMBL" id="SDIL01000102">
    <property type="protein sequence ID" value="RXK36315.1"/>
    <property type="molecule type" value="Genomic_DNA"/>
</dbReference>
<feature type="chain" id="PRO_5020287546" description="Ig-like domain-containing protein" evidence="7">
    <location>
        <begin position="22"/>
        <end position="529"/>
    </location>
</feature>
<accession>A0A4Q1BF72</accession>
<dbReference type="AlphaFoldDB" id="A0A4Q1BF72"/>
<keyword evidence="4 6" id="KW-0472">Membrane</keyword>
<evidence type="ECO:0000313" key="8">
    <source>
        <dbReference type="EMBL" id="RXK36315.1"/>
    </source>
</evidence>
<gene>
    <name evidence="8" type="ORF">M231_06451</name>
</gene>
<keyword evidence="9" id="KW-1185">Reference proteome</keyword>
<feature type="compositionally biased region" description="Polar residues" evidence="5">
    <location>
        <begin position="295"/>
        <end position="306"/>
    </location>
</feature>
<feature type="compositionally biased region" description="Gly residues" evidence="5">
    <location>
        <begin position="381"/>
        <end position="399"/>
    </location>
</feature>
<dbReference type="InterPro" id="IPR051694">
    <property type="entry name" value="Immunoregulatory_rcpt-like"/>
</dbReference>
<name>A0A4Q1BF72_TREME</name>
<proteinExistence type="predicted"/>
<feature type="compositionally biased region" description="Low complexity" evidence="5">
    <location>
        <begin position="86"/>
        <end position="108"/>
    </location>
</feature>
<reference evidence="8 9" key="1">
    <citation type="submission" date="2016-06" db="EMBL/GenBank/DDBJ databases">
        <title>Evolution of pathogenesis and genome organization in the Tremellales.</title>
        <authorList>
            <person name="Cuomo C."/>
            <person name="Litvintseva A."/>
            <person name="Heitman J."/>
            <person name="Chen Y."/>
            <person name="Sun S."/>
            <person name="Springer D."/>
            <person name="Dromer F."/>
            <person name="Young S."/>
            <person name="Zeng Q."/>
            <person name="Chapman S."/>
            <person name="Gujja S."/>
            <person name="Saif S."/>
            <person name="Birren B."/>
        </authorList>
    </citation>
    <scope>NUCLEOTIDE SEQUENCE [LARGE SCALE GENOMIC DNA]</scope>
    <source>
        <strain evidence="8 9">ATCC 28783</strain>
    </source>
</reference>
<evidence type="ECO:0000313" key="9">
    <source>
        <dbReference type="Proteomes" id="UP000289152"/>
    </source>
</evidence>
<keyword evidence="7" id="KW-0732">Signal</keyword>